<dbReference type="GO" id="GO:0080120">
    <property type="term" value="P:CAAX-box protein maturation"/>
    <property type="evidence" value="ECO:0007669"/>
    <property type="project" value="UniProtKB-ARBA"/>
</dbReference>
<dbReference type="GO" id="GO:0006508">
    <property type="term" value="P:proteolysis"/>
    <property type="evidence" value="ECO:0007669"/>
    <property type="project" value="UniProtKB-KW"/>
</dbReference>
<keyword evidence="3" id="KW-0645">Protease</keyword>
<keyword evidence="3" id="KW-0378">Hydrolase</keyword>
<comment type="caution">
    <text evidence="3">The sequence shown here is derived from an EMBL/GenBank/DDBJ whole genome shotgun (WGS) entry which is preliminary data.</text>
</comment>
<gene>
    <name evidence="3" type="ORF">HMPREF0769_11906</name>
</gene>
<protein>
    <submittedName>
        <fullName evidence="3">CAAX amino terminal protease family protein</fullName>
    </submittedName>
</protein>
<reference evidence="3" key="1">
    <citation type="submission" date="2010-05" db="EMBL/GenBank/DDBJ databases">
        <authorList>
            <person name="Muzny D."/>
            <person name="Qin X."/>
            <person name="Buhay C."/>
            <person name="Dugan-Rocha S."/>
            <person name="Ding Y."/>
            <person name="Chen G."/>
            <person name="Hawes A."/>
            <person name="Holder M."/>
            <person name="Jhangiani S."/>
            <person name="Johnson A."/>
            <person name="Khan Z."/>
            <person name="Li Z."/>
            <person name="Liu W."/>
            <person name="Liu X."/>
            <person name="Perez L."/>
            <person name="Shen H."/>
            <person name="Wang Q."/>
            <person name="Watt J."/>
            <person name="Xi L."/>
            <person name="Xin Y."/>
            <person name="Zhou J."/>
            <person name="Deng J."/>
            <person name="Jiang H."/>
            <person name="Liu Y."/>
            <person name="Qu J."/>
            <person name="Song X.-Z."/>
            <person name="Zhang L."/>
            <person name="Villasana D."/>
            <person name="Johnson A."/>
            <person name="Liu J."/>
            <person name="Liyanage D."/>
            <person name="Lorensuhewa L."/>
            <person name="Robinson T."/>
            <person name="Song A."/>
            <person name="Song B.-B."/>
            <person name="Dinh H."/>
            <person name="Thornton R."/>
            <person name="Coyle M."/>
            <person name="Francisco L."/>
            <person name="Jackson L."/>
            <person name="Javaid M."/>
            <person name="Korchina V."/>
            <person name="Kovar C."/>
            <person name="Mata R."/>
            <person name="Mathew T."/>
            <person name="Ngo R."/>
            <person name="Nguyen L."/>
            <person name="Nguyen N."/>
            <person name="Okwuonu G."/>
            <person name="Ongeri F."/>
            <person name="Pham C."/>
            <person name="Simmons D."/>
            <person name="Wilczek-Boney K."/>
            <person name="Hale W."/>
            <person name="Jakkamsetti A."/>
            <person name="Pham P."/>
            <person name="Ruth R."/>
            <person name="San Lucas F."/>
            <person name="Warren J."/>
            <person name="Zhang J."/>
            <person name="Zhao Z."/>
            <person name="Zhou C."/>
            <person name="Zhu D."/>
            <person name="Lee S."/>
            <person name="Bess C."/>
            <person name="Blankenburg K."/>
            <person name="Forbes L."/>
            <person name="Fu Q."/>
            <person name="Gubbala S."/>
            <person name="Hirani K."/>
            <person name="Jayaseelan J.C."/>
            <person name="Lara F."/>
            <person name="Munidasa M."/>
            <person name="Palculict T."/>
            <person name="Patil S."/>
            <person name="Pu L.-L."/>
            <person name="Saada N."/>
            <person name="Tang L."/>
            <person name="Weissenberger G."/>
            <person name="Zhu Y."/>
            <person name="Hemphill L."/>
            <person name="Shang Y."/>
            <person name="Youmans B."/>
            <person name="Ayvaz T."/>
            <person name="Ross M."/>
            <person name="Santibanez J."/>
            <person name="Aqrawi P."/>
            <person name="Gross S."/>
            <person name="Joshi V."/>
            <person name="Fowler G."/>
            <person name="Nazareth L."/>
            <person name="Reid J."/>
            <person name="Worley K."/>
            <person name="Petrosino J."/>
            <person name="Highlander S."/>
            <person name="Gibbs R."/>
        </authorList>
    </citation>
    <scope>NUCLEOTIDE SEQUENCE [LARGE SCALE GENOMIC DNA]</scope>
    <source>
        <strain evidence="3">MN8</strain>
    </source>
</reference>
<dbReference type="RefSeq" id="WP_000492901.1">
    <property type="nucleotide sequence ID" value="NZ_CM000952.1"/>
</dbReference>
<feature type="transmembrane region" description="Helical" evidence="1">
    <location>
        <begin position="74"/>
        <end position="94"/>
    </location>
</feature>
<feature type="transmembrane region" description="Helical" evidence="1">
    <location>
        <begin position="20"/>
        <end position="38"/>
    </location>
</feature>
<feature type="transmembrane region" description="Helical" evidence="1">
    <location>
        <begin position="142"/>
        <end position="162"/>
    </location>
</feature>
<dbReference type="PANTHER" id="PTHR36435">
    <property type="entry name" value="SLR1288 PROTEIN"/>
    <property type="match status" value="1"/>
</dbReference>
<dbReference type="AlphaFoldDB" id="A0A0E1X6M5"/>
<dbReference type="Proteomes" id="UP000003455">
    <property type="component" value="Chromosome"/>
</dbReference>
<evidence type="ECO:0000259" key="2">
    <source>
        <dbReference type="Pfam" id="PF02517"/>
    </source>
</evidence>
<dbReference type="PANTHER" id="PTHR36435:SF1">
    <property type="entry name" value="CAAX AMINO TERMINAL PROTEASE FAMILY PROTEIN"/>
    <property type="match status" value="1"/>
</dbReference>
<dbReference type="GO" id="GO:0004175">
    <property type="term" value="F:endopeptidase activity"/>
    <property type="evidence" value="ECO:0007669"/>
    <property type="project" value="UniProtKB-ARBA"/>
</dbReference>
<feature type="transmembrane region" description="Helical" evidence="1">
    <location>
        <begin position="168"/>
        <end position="186"/>
    </location>
</feature>
<dbReference type="Pfam" id="PF02517">
    <property type="entry name" value="Rce1-like"/>
    <property type="match status" value="1"/>
</dbReference>
<keyword evidence="1" id="KW-0472">Membrane</keyword>
<feature type="transmembrane region" description="Helical" evidence="1">
    <location>
        <begin position="44"/>
        <end position="62"/>
    </location>
</feature>
<organism evidence="3">
    <name type="scientific">Staphylococcus aureus subsp. aureus MN8</name>
    <dbReference type="NCBI Taxonomy" id="548470"/>
    <lineage>
        <taxon>Bacteria</taxon>
        <taxon>Bacillati</taxon>
        <taxon>Bacillota</taxon>
        <taxon>Bacilli</taxon>
        <taxon>Bacillales</taxon>
        <taxon>Staphylococcaceae</taxon>
        <taxon>Staphylococcus</taxon>
    </lineage>
</organism>
<dbReference type="HOGENOM" id="CLU_079560_7_0_9"/>
<name>A0A0E1X6M5_STAAU</name>
<dbReference type="EMBL" id="ACJA02000004">
    <property type="protein sequence ID" value="EFH94285.1"/>
    <property type="molecule type" value="Genomic_DNA"/>
</dbReference>
<keyword evidence="1" id="KW-1133">Transmembrane helix</keyword>
<evidence type="ECO:0000313" key="3">
    <source>
        <dbReference type="EMBL" id="EFH94285.1"/>
    </source>
</evidence>
<proteinExistence type="predicted"/>
<feature type="transmembrane region" description="Helical" evidence="1">
    <location>
        <begin position="114"/>
        <end position="130"/>
    </location>
</feature>
<dbReference type="InterPro" id="IPR052710">
    <property type="entry name" value="CAAX_protease"/>
</dbReference>
<dbReference type="InterPro" id="IPR003675">
    <property type="entry name" value="Rce1/LyrA-like_dom"/>
</dbReference>
<accession>A0A0E1X6M5</accession>
<evidence type="ECO:0000256" key="1">
    <source>
        <dbReference type="SAM" id="Phobius"/>
    </source>
</evidence>
<sequence length="206" mass="23875">MFSRNNNIFVDDLSVTKDNYLIAVLKMLIIFLVINYGTDISYDHEYVGLFIILLGVVLLKVLNINLLSFKKLKFPHMLYIIFGFLLMYGLDYLYDTFAPPTLNEILIDEESEDAPYHIALLSTAIIPPITEEIICRGLIIRILFRNHLFLGFIVSTVFFTLIHESNTLIGYLPYFYSGLIFGYTYLKTKRLEVPILIHFINNLLAM</sequence>
<feature type="domain" description="CAAX prenyl protease 2/Lysostaphin resistance protein A-like" evidence="2">
    <location>
        <begin position="118"/>
        <end position="204"/>
    </location>
</feature>
<keyword evidence="1" id="KW-0812">Transmembrane</keyword>